<keyword evidence="9" id="KW-1185">Reference proteome</keyword>
<evidence type="ECO:0000256" key="5">
    <source>
        <dbReference type="ARBA" id="ARBA00022827"/>
    </source>
</evidence>
<evidence type="ECO:0000259" key="7">
    <source>
        <dbReference type="PROSITE" id="PS00624"/>
    </source>
</evidence>
<proteinExistence type="inferred from homology"/>
<dbReference type="EMBL" id="BPWL01000010">
    <property type="protein sequence ID" value="GJJ15214.1"/>
    <property type="molecule type" value="Genomic_DNA"/>
</dbReference>
<name>A0AAV5APX4_9AGAM</name>
<evidence type="ECO:0000256" key="1">
    <source>
        <dbReference type="ARBA" id="ARBA00001974"/>
    </source>
</evidence>
<dbReference type="Proteomes" id="UP001050691">
    <property type="component" value="Unassembled WGS sequence"/>
</dbReference>
<reference evidence="8" key="1">
    <citation type="submission" date="2021-10" db="EMBL/GenBank/DDBJ databases">
        <title>De novo Genome Assembly of Clathrus columnatus (Basidiomycota, Fungi) Using Illumina and Nanopore Sequence Data.</title>
        <authorList>
            <person name="Ogiso-Tanaka E."/>
            <person name="Itagaki H."/>
            <person name="Hosoya T."/>
            <person name="Hosaka K."/>
        </authorList>
    </citation>
    <scope>NUCLEOTIDE SEQUENCE</scope>
    <source>
        <strain evidence="8">MO-923</strain>
    </source>
</reference>
<comment type="cofactor">
    <cofactor evidence="1">
        <name>FAD</name>
        <dbReference type="ChEBI" id="CHEBI:57692"/>
    </cofactor>
</comment>
<dbReference type="InterPro" id="IPR027424">
    <property type="entry name" value="Glucose_Oxidase_domain_2"/>
</dbReference>
<dbReference type="InterPro" id="IPR012132">
    <property type="entry name" value="GMC_OxRdtase"/>
</dbReference>
<accession>A0AAV5APX4</accession>
<dbReference type="InterPro" id="IPR036188">
    <property type="entry name" value="FAD/NAD-bd_sf"/>
</dbReference>
<keyword evidence="6" id="KW-0560">Oxidoreductase</keyword>
<dbReference type="InterPro" id="IPR000172">
    <property type="entry name" value="GMC_OxRdtase_N"/>
</dbReference>
<dbReference type="PANTHER" id="PTHR11552">
    <property type="entry name" value="GLUCOSE-METHANOL-CHOLINE GMC OXIDOREDUCTASE"/>
    <property type="match status" value="1"/>
</dbReference>
<keyword evidence="3" id="KW-0285">Flavoprotein</keyword>
<comment type="similarity">
    <text evidence="2">Belongs to the GMC oxidoreductase family.</text>
</comment>
<evidence type="ECO:0000313" key="8">
    <source>
        <dbReference type="EMBL" id="GJJ15214.1"/>
    </source>
</evidence>
<evidence type="ECO:0000256" key="2">
    <source>
        <dbReference type="ARBA" id="ARBA00010790"/>
    </source>
</evidence>
<dbReference type="Gene3D" id="3.50.50.60">
    <property type="entry name" value="FAD/NAD(P)-binding domain"/>
    <property type="match status" value="1"/>
</dbReference>
<dbReference type="Gene3D" id="4.10.450.10">
    <property type="entry name" value="Glucose Oxidase, domain 2"/>
    <property type="match status" value="1"/>
</dbReference>
<evidence type="ECO:0000313" key="9">
    <source>
        <dbReference type="Proteomes" id="UP001050691"/>
    </source>
</evidence>
<dbReference type="Gene3D" id="3.30.560.10">
    <property type="entry name" value="Glucose Oxidase, domain 3"/>
    <property type="match status" value="1"/>
</dbReference>
<sequence length="396" mass="44412">MNQMAWTRPGRIELDAWEKLGNPGWSYKDVIPYIQKAENFHPPSNETIKAKVLAAEQPWFGKNGPISLAFCEVSTGLDETIRKPLGEYTGVWSCPSTFDPVKLERITAFKGYIQPNLDRKNLFVLPEASVAKLIWKNNSKPNGNGEFTAGGVEFIFGGKTFVAHSAKEVLLTAGTLKSPQILELSGIGRPDVLNPLDIPVLIDLPGVGENLQDHYCASAVVFELHPDAAYRTIDLLHDPVEYEKSEELYKKKQQGLLSFTNSDVVFASLQSVSQDAEKLIELHVKDLTDRIASMDENTSKGLKEQLDLQLERLKDPRLPTVELIPAPQFMDFPNPPQLDANALEYPLELDILTEEFKFARKLRDYEPLKSIIAKEIAPGDNVMTDEQIRGEDFDFL</sequence>
<dbReference type="Pfam" id="PF00732">
    <property type="entry name" value="GMC_oxred_N"/>
    <property type="match status" value="1"/>
</dbReference>
<feature type="domain" description="Glucose-methanol-choline oxidoreductase N-terminal" evidence="7">
    <location>
        <begin position="174"/>
        <end position="188"/>
    </location>
</feature>
<dbReference type="GO" id="GO:0050660">
    <property type="term" value="F:flavin adenine dinucleotide binding"/>
    <property type="evidence" value="ECO:0007669"/>
    <property type="project" value="InterPro"/>
</dbReference>
<dbReference type="PANTHER" id="PTHR11552:SF201">
    <property type="entry name" value="GLUCOSE-METHANOL-CHOLINE OXIDOREDUCTASE N-TERMINAL DOMAIN-CONTAINING PROTEIN"/>
    <property type="match status" value="1"/>
</dbReference>
<keyword evidence="4" id="KW-0732">Signal</keyword>
<evidence type="ECO:0000256" key="4">
    <source>
        <dbReference type="ARBA" id="ARBA00022729"/>
    </source>
</evidence>
<dbReference type="AlphaFoldDB" id="A0AAV5APX4"/>
<dbReference type="GO" id="GO:0016614">
    <property type="term" value="F:oxidoreductase activity, acting on CH-OH group of donors"/>
    <property type="evidence" value="ECO:0007669"/>
    <property type="project" value="InterPro"/>
</dbReference>
<organism evidence="8 9">
    <name type="scientific">Clathrus columnatus</name>
    <dbReference type="NCBI Taxonomy" id="1419009"/>
    <lineage>
        <taxon>Eukaryota</taxon>
        <taxon>Fungi</taxon>
        <taxon>Dikarya</taxon>
        <taxon>Basidiomycota</taxon>
        <taxon>Agaricomycotina</taxon>
        <taxon>Agaricomycetes</taxon>
        <taxon>Phallomycetidae</taxon>
        <taxon>Phallales</taxon>
        <taxon>Clathraceae</taxon>
        <taxon>Clathrus</taxon>
    </lineage>
</organism>
<dbReference type="PROSITE" id="PS00624">
    <property type="entry name" value="GMC_OXRED_2"/>
    <property type="match status" value="1"/>
</dbReference>
<dbReference type="SUPFAM" id="SSF51905">
    <property type="entry name" value="FAD/NAD(P)-binding domain"/>
    <property type="match status" value="1"/>
</dbReference>
<protein>
    <recommendedName>
        <fullName evidence="7">Glucose-methanol-choline oxidoreductase N-terminal domain-containing protein</fullName>
    </recommendedName>
</protein>
<evidence type="ECO:0000256" key="3">
    <source>
        <dbReference type="ARBA" id="ARBA00022630"/>
    </source>
</evidence>
<evidence type="ECO:0000256" key="6">
    <source>
        <dbReference type="ARBA" id="ARBA00023002"/>
    </source>
</evidence>
<keyword evidence="5" id="KW-0274">FAD</keyword>
<gene>
    <name evidence="8" type="ORF">Clacol_009490</name>
</gene>
<comment type="caution">
    <text evidence="8">The sequence shown here is derived from an EMBL/GenBank/DDBJ whole genome shotgun (WGS) entry which is preliminary data.</text>
</comment>
<dbReference type="SUPFAM" id="SSF54373">
    <property type="entry name" value="FAD-linked reductases, C-terminal domain"/>
    <property type="match status" value="1"/>
</dbReference>